<sequence>MPAGTRNQVRLCQCVCAVLGHHHEVCDEIAAPGAVVAMPAPPGARAVPACLGCHTAARVPARAGITGLRG</sequence>
<dbReference type="AlphaFoldDB" id="A0A1H8TBE8"/>
<proteinExistence type="predicted"/>
<dbReference type="EMBL" id="FOEF01000002">
    <property type="protein sequence ID" value="SEO88222.1"/>
    <property type="molecule type" value="Genomic_DNA"/>
</dbReference>
<reference evidence="1 2" key="1">
    <citation type="submission" date="2016-10" db="EMBL/GenBank/DDBJ databases">
        <authorList>
            <person name="de Groot N.N."/>
        </authorList>
    </citation>
    <scope>NUCLEOTIDE SEQUENCE [LARGE SCALE GENOMIC DNA]</scope>
    <source>
        <strain evidence="1 2">DSM 44993</strain>
    </source>
</reference>
<name>A0A1H8TBE8_9PSEU</name>
<dbReference type="RefSeq" id="WP_143086139.1">
    <property type="nucleotide sequence ID" value="NZ_FOEF01000002.1"/>
</dbReference>
<keyword evidence="2" id="KW-1185">Reference proteome</keyword>
<gene>
    <name evidence="1" type="ORF">SAMN04489732_102524</name>
</gene>
<evidence type="ECO:0000313" key="2">
    <source>
        <dbReference type="Proteomes" id="UP000198582"/>
    </source>
</evidence>
<evidence type="ECO:0000313" key="1">
    <source>
        <dbReference type="EMBL" id="SEO88222.1"/>
    </source>
</evidence>
<protein>
    <submittedName>
        <fullName evidence="1">Uncharacterized protein</fullName>
    </submittedName>
</protein>
<dbReference type="Proteomes" id="UP000198582">
    <property type="component" value="Unassembled WGS sequence"/>
</dbReference>
<organism evidence="1 2">
    <name type="scientific">Amycolatopsis saalfeldensis</name>
    <dbReference type="NCBI Taxonomy" id="394193"/>
    <lineage>
        <taxon>Bacteria</taxon>
        <taxon>Bacillati</taxon>
        <taxon>Actinomycetota</taxon>
        <taxon>Actinomycetes</taxon>
        <taxon>Pseudonocardiales</taxon>
        <taxon>Pseudonocardiaceae</taxon>
        <taxon>Amycolatopsis</taxon>
    </lineage>
</organism>
<accession>A0A1H8TBE8</accession>